<reference evidence="6" key="1">
    <citation type="submission" date="2017-04" db="EMBL/GenBank/DDBJ databases">
        <authorList>
            <person name="Varghese N."/>
            <person name="Submissions S."/>
        </authorList>
    </citation>
    <scope>NUCLEOTIDE SEQUENCE [LARGE SCALE GENOMIC DNA]</scope>
    <source>
        <strain evidence="6">RKEM611</strain>
    </source>
</reference>
<evidence type="ECO:0000313" key="6">
    <source>
        <dbReference type="Proteomes" id="UP000192907"/>
    </source>
</evidence>
<dbReference type="InterPro" id="IPR013036">
    <property type="entry name" value="DUF1587"/>
</dbReference>
<evidence type="ECO:0000259" key="2">
    <source>
        <dbReference type="Pfam" id="PF07627"/>
    </source>
</evidence>
<evidence type="ECO:0000259" key="1">
    <source>
        <dbReference type="Pfam" id="PF07626"/>
    </source>
</evidence>
<gene>
    <name evidence="5" type="ORF">SAMN06296036_11985</name>
</gene>
<organism evidence="5 6">
    <name type="scientific">Pseudobacteriovorax antillogorgiicola</name>
    <dbReference type="NCBI Taxonomy" id="1513793"/>
    <lineage>
        <taxon>Bacteria</taxon>
        <taxon>Pseudomonadati</taxon>
        <taxon>Bdellovibrionota</taxon>
        <taxon>Oligoflexia</taxon>
        <taxon>Oligoflexales</taxon>
        <taxon>Pseudobacteriovoracaceae</taxon>
        <taxon>Pseudobacteriovorax</taxon>
    </lineage>
</organism>
<dbReference type="Pfam" id="PF07627">
    <property type="entry name" value="PSCyt3"/>
    <property type="match status" value="1"/>
</dbReference>
<evidence type="ECO:0000313" key="5">
    <source>
        <dbReference type="EMBL" id="SMF58237.1"/>
    </source>
</evidence>
<dbReference type="InterPro" id="IPR013039">
    <property type="entry name" value="DUF1588"/>
</dbReference>
<dbReference type="Pfam" id="PF07626">
    <property type="entry name" value="PSD3"/>
    <property type="match status" value="1"/>
</dbReference>
<proteinExistence type="predicted"/>
<keyword evidence="6" id="KW-1185">Reference proteome</keyword>
<dbReference type="Proteomes" id="UP000192907">
    <property type="component" value="Unassembled WGS sequence"/>
</dbReference>
<accession>A0A1Y6CF89</accession>
<sequence>MFRLLLSFIFITSCSLKPSPNEEPCDVAYDPNFEETIFPLVSDCGSCHEFGATGSATKFMDGSGAEDAFAGISKLIGDGKVEALRKKPTGLVSHGGGTLITSDDAGTWDQFLDGLSSQQTACLNASDIQDREDPLARSTPYDSSSSESCQTTFEKFDLVSGILENCVSCHGGSGQGALGFGVFEIGGNESSVYKKLLKFVDLKDNGIDLLQMKPVGGLSHSGGAVLSEKSTEYQAWLALTNELESPVLSCSKEVSEPIDEPFEIHARCDSFDPIEGGYKRLTAYEYRKTLAYLTAIPDFESITLADLPSDPKEKGFATISGIYTMTDSHLSVVFDNAELIADAMLSTTSALPNLCKSSNIGFCVEEFISNFGERAFRRALAEEERASLLSIYQNYDHQNGLKAIMISILVSPSFLYKSEIGHGENGTYELSDREIADQLSFMTLGHPAEGELLTAAASGKLRDPVYRVFYLKQLMASDGFALKGEEYVSSLLDVSSISTTGKDPLHYPSFQSLKPKFANEIKAFGRHLFSNDVALGDILASNYSFVDHELASFYDMNGDNFEKAIYPASSGRSGLVTQGAFSSVHGHVDSSAPILRGATLVKQVLCKNLPEPPNDIPPISAIDATGLTGREIVELHSSNEACASCHTMIDPLGFSLEGFDGIGAKRLIDNGSIVDTEVSMILDGTDLSFRDAKDMGSNLAKSKEFNFCMHEQALRFGLGVSPKHGENQCFLADIWSNKAETLSMQDILIKIVQSDYFITRRK</sequence>
<protein>
    <recommendedName>
        <fullName evidence="7">Planctomycete cytochrome C</fullName>
    </recommendedName>
</protein>
<dbReference type="InterPro" id="IPR013042">
    <property type="entry name" value="DUF1592"/>
</dbReference>
<dbReference type="OrthoDB" id="188778at2"/>
<feature type="domain" description="DUF1588" evidence="2">
    <location>
        <begin position="572"/>
        <end position="666"/>
    </location>
</feature>
<dbReference type="STRING" id="1513793.SAMN06296036_11985"/>
<feature type="domain" description="DUF1592" evidence="3">
    <location>
        <begin position="430"/>
        <end position="556"/>
    </location>
</feature>
<dbReference type="AlphaFoldDB" id="A0A1Y6CF89"/>
<evidence type="ECO:0008006" key="7">
    <source>
        <dbReference type="Google" id="ProtNLM"/>
    </source>
</evidence>
<dbReference type="EMBL" id="FWZT01000019">
    <property type="protein sequence ID" value="SMF58237.1"/>
    <property type="molecule type" value="Genomic_DNA"/>
</dbReference>
<feature type="domain" description="DUF1595" evidence="4">
    <location>
        <begin position="363"/>
        <end position="419"/>
    </location>
</feature>
<evidence type="ECO:0000259" key="3">
    <source>
        <dbReference type="Pfam" id="PF07631"/>
    </source>
</evidence>
<dbReference type="RefSeq" id="WP_132322659.1">
    <property type="nucleotide sequence ID" value="NZ_FWZT01000019.1"/>
</dbReference>
<dbReference type="Pfam" id="PF07631">
    <property type="entry name" value="PSD4"/>
    <property type="match status" value="1"/>
</dbReference>
<feature type="domain" description="DUF1587" evidence="1">
    <location>
        <begin position="279"/>
        <end position="344"/>
    </location>
</feature>
<dbReference type="Pfam" id="PF07637">
    <property type="entry name" value="PSD5"/>
    <property type="match status" value="1"/>
</dbReference>
<dbReference type="InterPro" id="IPR013043">
    <property type="entry name" value="DUF1595"/>
</dbReference>
<evidence type="ECO:0000259" key="4">
    <source>
        <dbReference type="Pfam" id="PF07637"/>
    </source>
</evidence>
<name>A0A1Y6CF89_9BACT</name>